<accession>A0ACD3Q6V7</accession>
<protein>
    <submittedName>
        <fullName evidence="1">Uncharacterized protein</fullName>
    </submittedName>
</protein>
<organism evidence="1 2">
    <name type="scientific">Larimichthys crocea</name>
    <name type="common">Large yellow croaker</name>
    <name type="synonym">Pseudosciaena crocea</name>
    <dbReference type="NCBI Taxonomy" id="215358"/>
    <lineage>
        <taxon>Eukaryota</taxon>
        <taxon>Metazoa</taxon>
        <taxon>Chordata</taxon>
        <taxon>Craniata</taxon>
        <taxon>Vertebrata</taxon>
        <taxon>Euteleostomi</taxon>
        <taxon>Actinopterygii</taxon>
        <taxon>Neopterygii</taxon>
        <taxon>Teleostei</taxon>
        <taxon>Neoteleostei</taxon>
        <taxon>Acanthomorphata</taxon>
        <taxon>Eupercaria</taxon>
        <taxon>Sciaenidae</taxon>
        <taxon>Larimichthys</taxon>
    </lineage>
</organism>
<evidence type="ECO:0000313" key="2">
    <source>
        <dbReference type="Proteomes" id="UP000793456"/>
    </source>
</evidence>
<sequence length="332" mass="37351">MFSRLATVLQELSGEEEPDGDSQGMLVPQLPPGEGQASVESEVPEEAMERLAHLEQLVVQLKELIRDRDTQLVQKDTELAGKDAQLKNEKEEAEARFTKLKLQAKAKMASLNKQISDLKGQGGATQSPDSSFTGAGAAVEEELQELKTKLREEEANSRGLQERLQTTEQLLQEKESVHAEQLLKLQAVICEKDVRFQEQIQKHEEELLRVTTQSQDDGALQQALHAAQRRCEELEEAFNSRSQVLEMLQQEVSSADQQKQILTAQFRQMEQELAEAVKQREEERQQWVEQASRADAELAALRTSLEEALEGKSMEVARQERRAGLPERVGAS</sequence>
<dbReference type="EMBL" id="CM011696">
    <property type="protein sequence ID" value="TMS02679.1"/>
    <property type="molecule type" value="Genomic_DNA"/>
</dbReference>
<evidence type="ECO:0000313" key="1">
    <source>
        <dbReference type="EMBL" id="TMS02679.1"/>
    </source>
</evidence>
<proteinExistence type="predicted"/>
<keyword evidence="2" id="KW-1185">Reference proteome</keyword>
<reference evidence="1" key="1">
    <citation type="submission" date="2018-11" db="EMBL/GenBank/DDBJ databases">
        <title>The sequence and de novo assembly of Larimichthys crocea genome using PacBio and Hi-C technologies.</title>
        <authorList>
            <person name="Xu P."/>
            <person name="Chen B."/>
            <person name="Zhou Z."/>
            <person name="Ke Q."/>
            <person name="Wu Y."/>
            <person name="Bai H."/>
            <person name="Pu F."/>
        </authorList>
    </citation>
    <scope>NUCLEOTIDE SEQUENCE</scope>
    <source>
        <tissue evidence="1">Muscle</tissue>
    </source>
</reference>
<gene>
    <name evidence="1" type="ORF">E3U43_020659</name>
</gene>
<comment type="caution">
    <text evidence="1">The sequence shown here is derived from an EMBL/GenBank/DDBJ whole genome shotgun (WGS) entry which is preliminary data.</text>
</comment>
<name>A0ACD3Q6V7_LARCR</name>
<dbReference type="Proteomes" id="UP000793456">
    <property type="component" value="Chromosome XXIII"/>
</dbReference>